<evidence type="ECO:0000313" key="3">
    <source>
        <dbReference type="EMBL" id="RPB15109.1"/>
    </source>
</evidence>
<keyword evidence="2" id="KW-0472">Membrane</keyword>
<evidence type="ECO:0000256" key="2">
    <source>
        <dbReference type="SAM" id="Phobius"/>
    </source>
</evidence>
<dbReference type="AlphaFoldDB" id="A0A3N4L0C7"/>
<accession>A0A3N4L0C7</accession>
<evidence type="ECO:0000256" key="1">
    <source>
        <dbReference type="SAM" id="MobiDB-lite"/>
    </source>
</evidence>
<sequence>MWDDVEYGGQANLTYKPTAANNPTPTLFKTTMRAVRSTTVCRRERRLSCADSSKIIAPASNSTEWCFQPVAPNNTTSKEVLRSRDLLLLVDHRNATLRTIGGSADDYFLFPRFYITEGHRLQSNNLFTDSIQFVFEFEEDLIVCANTAALTSATATLSGRLYEVFGAEYHKEISYDAKTRTPHPPATFLFQEGWLDYEHVGGFNVYPGGGNTTAFLSKERSKRGETMNPSLLAWAKKVVNSNNQMGDTIWRPLDHSFTDKTKLDILNRQLSENHLETLTHIIDASTVEVTVGGPWVTLLSLLNSKSQSQYAFLPTSPKSDVLIQSIQNYKNLVYSPVSVYHRLYGYSVSPTIILAMTVVTMFVAVACCGSIWQLCRGSSAEVTWSSLPEYLLLGESTATEMGRLSYRQLMKGQEERFECGVQVLRDETSGNHRLIIPTAKQGNDASDTENNVGHVAHRSNGNAPDAEILQ</sequence>
<keyword evidence="4" id="KW-1185">Reference proteome</keyword>
<dbReference type="InParanoid" id="A0A3N4L0C7"/>
<keyword evidence="2" id="KW-1133">Transmembrane helix</keyword>
<feature type="transmembrane region" description="Helical" evidence="2">
    <location>
        <begin position="352"/>
        <end position="372"/>
    </location>
</feature>
<dbReference type="Proteomes" id="UP000277580">
    <property type="component" value="Unassembled WGS sequence"/>
</dbReference>
<feature type="region of interest" description="Disordered" evidence="1">
    <location>
        <begin position="441"/>
        <end position="470"/>
    </location>
</feature>
<proteinExistence type="predicted"/>
<name>A0A3N4L0C7_9PEZI</name>
<reference evidence="3 4" key="1">
    <citation type="journal article" date="2018" name="Nat. Ecol. Evol.">
        <title>Pezizomycetes genomes reveal the molecular basis of ectomycorrhizal truffle lifestyle.</title>
        <authorList>
            <person name="Murat C."/>
            <person name="Payen T."/>
            <person name="Noel B."/>
            <person name="Kuo A."/>
            <person name="Morin E."/>
            <person name="Chen J."/>
            <person name="Kohler A."/>
            <person name="Krizsan K."/>
            <person name="Balestrini R."/>
            <person name="Da Silva C."/>
            <person name="Montanini B."/>
            <person name="Hainaut M."/>
            <person name="Levati E."/>
            <person name="Barry K.W."/>
            <person name="Belfiori B."/>
            <person name="Cichocki N."/>
            <person name="Clum A."/>
            <person name="Dockter R.B."/>
            <person name="Fauchery L."/>
            <person name="Guy J."/>
            <person name="Iotti M."/>
            <person name="Le Tacon F."/>
            <person name="Lindquist E.A."/>
            <person name="Lipzen A."/>
            <person name="Malagnac F."/>
            <person name="Mello A."/>
            <person name="Molinier V."/>
            <person name="Miyauchi S."/>
            <person name="Poulain J."/>
            <person name="Riccioni C."/>
            <person name="Rubini A."/>
            <person name="Sitrit Y."/>
            <person name="Splivallo R."/>
            <person name="Traeger S."/>
            <person name="Wang M."/>
            <person name="Zifcakova L."/>
            <person name="Wipf D."/>
            <person name="Zambonelli A."/>
            <person name="Paolocci F."/>
            <person name="Nowrousian M."/>
            <person name="Ottonello S."/>
            <person name="Baldrian P."/>
            <person name="Spatafora J.W."/>
            <person name="Henrissat B."/>
            <person name="Nagy L.G."/>
            <person name="Aury J.M."/>
            <person name="Wincker P."/>
            <person name="Grigoriev I.V."/>
            <person name="Bonfante P."/>
            <person name="Martin F.M."/>
        </authorList>
    </citation>
    <scope>NUCLEOTIDE SEQUENCE [LARGE SCALE GENOMIC DNA]</scope>
    <source>
        <strain evidence="3 4">CCBAS932</strain>
    </source>
</reference>
<protein>
    <submittedName>
        <fullName evidence="3">Uncharacterized protein</fullName>
    </submittedName>
</protein>
<gene>
    <name evidence="3" type="ORF">P167DRAFT_533307</name>
</gene>
<feature type="compositionally biased region" description="Polar residues" evidence="1">
    <location>
        <begin position="441"/>
        <end position="451"/>
    </location>
</feature>
<evidence type="ECO:0000313" key="4">
    <source>
        <dbReference type="Proteomes" id="UP000277580"/>
    </source>
</evidence>
<keyword evidence="2" id="KW-0812">Transmembrane</keyword>
<organism evidence="3 4">
    <name type="scientific">Morchella conica CCBAS932</name>
    <dbReference type="NCBI Taxonomy" id="1392247"/>
    <lineage>
        <taxon>Eukaryota</taxon>
        <taxon>Fungi</taxon>
        <taxon>Dikarya</taxon>
        <taxon>Ascomycota</taxon>
        <taxon>Pezizomycotina</taxon>
        <taxon>Pezizomycetes</taxon>
        <taxon>Pezizales</taxon>
        <taxon>Morchellaceae</taxon>
        <taxon>Morchella</taxon>
    </lineage>
</organism>
<dbReference type="EMBL" id="ML119114">
    <property type="protein sequence ID" value="RPB15109.1"/>
    <property type="molecule type" value="Genomic_DNA"/>
</dbReference>